<evidence type="ECO:0000256" key="2">
    <source>
        <dbReference type="ARBA" id="ARBA00023270"/>
    </source>
</evidence>
<dbReference type="InterPro" id="IPR013785">
    <property type="entry name" value="Aldolase_TIM"/>
</dbReference>
<evidence type="ECO:0000313" key="4">
    <source>
        <dbReference type="Proteomes" id="UP000044602"/>
    </source>
</evidence>
<evidence type="ECO:0000256" key="1">
    <source>
        <dbReference type="ARBA" id="ARBA00023239"/>
    </source>
</evidence>
<evidence type="ECO:0000313" key="3">
    <source>
        <dbReference type="EMBL" id="CRK15535.1"/>
    </source>
</evidence>
<dbReference type="SUPFAM" id="SSF51569">
    <property type="entry name" value="Aldolase"/>
    <property type="match status" value="1"/>
</dbReference>
<sequence length="114" mass="12210">MANTTPPDGVFVPVPTFFKEGADSSSLQPAIDVPQQVAHSVHLAKSGITGLVLMGSTGEAIHMSRQERVDMISGVRKGLDEAGYKDYPIMAVNSGDGGFGFTSWCAWSYEELCR</sequence>
<protein>
    <recommendedName>
        <fullName evidence="5">Dihydrodipicolinate synthase</fullName>
    </recommendedName>
</protein>
<name>A0A0G4L1D4_VERLO</name>
<accession>A0A0G4L1D4</accession>
<keyword evidence="1" id="KW-0456">Lyase</keyword>
<dbReference type="PROSITE" id="PS00665">
    <property type="entry name" value="DHDPS_1"/>
    <property type="match status" value="1"/>
</dbReference>
<organism evidence="3 4">
    <name type="scientific">Verticillium longisporum</name>
    <name type="common">Verticillium dahliae var. longisporum</name>
    <dbReference type="NCBI Taxonomy" id="100787"/>
    <lineage>
        <taxon>Eukaryota</taxon>
        <taxon>Fungi</taxon>
        <taxon>Dikarya</taxon>
        <taxon>Ascomycota</taxon>
        <taxon>Pezizomycotina</taxon>
        <taxon>Sordariomycetes</taxon>
        <taxon>Hypocreomycetidae</taxon>
        <taxon>Glomerellales</taxon>
        <taxon>Plectosphaerellaceae</taxon>
        <taxon>Verticillium</taxon>
    </lineage>
</organism>
<dbReference type="AlphaFoldDB" id="A0A0G4L1D4"/>
<dbReference type="STRING" id="100787.A0A0G4L1D4"/>
<proteinExistence type="predicted"/>
<keyword evidence="4" id="KW-1185">Reference proteome</keyword>
<evidence type="ECO:0008006" key="5">
    <source>
        <dbReference type="Google" id="ProtNLM"/>
    </source>
</evidence>
<dbReference type="Gene3D" id="3.20.20.70">
    <property type="entry name" value="Aldolase class I"/>
    <property type="match status" value="1"/>
</dbReference>
<dbReference type="GO" id="GO:0016829">
    <property type="term" value="F:lyase activity"/>
    <property type="evidence" value="ECO:0007669"/>
    <property type="project" value="UniProtKB-KW"/>
</dbReference>
<gene>
    <name evidence="3" type="ORF">BN1708_002766</name>
</gene>
<dbReference type="Proteomes" id="UP000044602">
    <property type="component" value="Unassembled WGS sequence"/>
</dbReference>
<keyword evidence="2" id="KW-0704">Schiff base</keyword>
<reference evidence="3 4" key="1">
    <citation type="submission" date="2015-05" db="EMBL/GenBank/DDBJ databases">
        <authorList>
            <person name="Wang D.B."/>
            <person name="Wang M."/>
        </authorList>
    </citation>
    <scope>NUCLEOTIDE SEQUENCE [LARGE SCALE GENOMIC DNA]</scope>
    <source>
        <strain evidence="3">VL1</strain>
    </source>
</reference>
<dbReference type="EMBL" id="CVQH01006668">
    <property type="protein sequence ID" value="CRK15535.1"/>
    <property type="molecule type" value="Genomic_DNA"/>
</dbReference>
<dbReference type="InterPro" id="IPR020624">
    <property type="entry name" value="Schiff_base-form_aldolases_CS"/>
</dbReference>